<dbReference type="GO" id="GO:0006364">
    <property type="term" value="P:rRNA processing"/>
    <property type="evidence" value="ECO:0007669"/>
    <property type="project" value="UniProtKB-KW"/>
</dbReference>
<organism evidence="13 14">
    <name type="scientific">Trichoglossum hirsutum</name>
    <dbReference type="NCBI Taxonomy" id="265104"/>
    <lineage>
        <taxon>Eukaryota</taxon>
        <taxon>Fungi</taxon>
        <taxon>Dikarya</taxon>
        <taxon>Ascomycota</taxon>
        <taxon>Pezizomycotina</taxon>
        <taxon>Geoglossomycetes</taxon>
        <taxon>Geoglossales</taxon>
        <taxon>Geoglossaceae</taxon>
        <taxon>Trichoglossum</taxon>
    </lineage>
</organism>
<comment type="similarity">
    <text evidence="2">Belongs to the RRM MRD1 family.</text>
</comment>
<dbReference type="Gene3D" id="3.30.70.330">
    <property type="match status" value="5"/>
</dbReference>
<evidence type="ECO:0000256" key="5">
    <source>
        <dbReference type="ARBA" id="ARBA00022737"/>
    </source>
</evidence>
<dbReference type="InterPro" id="IPR035979">
    <property type="entry name" value="RBD_domain_sf"/>
</dbReference>
<evidence type="ECO:0000256" key="2">
    <source>
        <dbReference type="ARBA" id="ARBA00008033"/>
    </source>
</evidence>
<dbReference type="FunFam" id="3.30.70.330:FF:000452">
    <property type="entry name" value="Multiple RNA-binding domain-containing protein 1"/>
    <property type="match status" value="1"/>
</dbReference>
<keyword evidence="5" id="KW-0677">Repeat</keyword>
<dbReference type="PROSITE" id="PS50102">
    <property type="entry name" value="RRM"/>
    <property type="match status" value="5"/>
</dbReference>
<comment type="subcellular location">
    <subcellularLocation>
        <location evidence="1">Nucleus</location>
    </subcellularLocation>
</comment>
<dbReference type="InterPro" id="IPR000504">
    <property type="entry name" value="RRM_dom"/>
</dbReference>
<evidence type="ECO:0000313" key="13">
    <source>
        <dbReference type="EMBL" id="KAH0559889.1"/>
    </source>
</evidence>
<dbReference type="CDD" id="cd12320">
    <property type="entry name" value="RRM6_RBM19_RRM5_MRD1"/>
    <property type="match status" value="1"/>
</dbReference>
<dbReference type="SUPFAM" id="SSF54928">
    <property type="entry name" value="RNA-binding domain, RBD"/>
    <property type="match status" value="3"/>
</dbReference>
<feature type="domain" description="RRM" evidence="12">
    <location>
        <begin position="508"/>
        <end position="580"/>
    </location>
</feature>
<accession>A0A9P8RQH3</accession>
<evidence type="ECO:0000256" key="4">
    <source>
        <dbReference type="ARBA" id="ARBA00022552"/>
    </source>
</evidence>
<dbReference type="InterPro" id="IPR050502">
    <property type="entry name" value="Euk_RNA-bind_prot"/>
</dbReference>
<comment type="function">
    <text evidence="9">Involved in pre-rRNA processing.</text>
</comment>
<evidence type="ECO:0000256" key="9">
    <source>
        <dbReference type="ARBA" id="ARBA00057379"/>
    </source>
</evidence>
<dbReference type="CDD" id="cd12568">
    <property type="entry name" value="RRM3_MRD1"/>
    <property type="match status" value="1"/>
</dbReference>
<evidence type="ECO:0000256" key="3">
    <source>
        <dbReference type="ARBA" id="ARBA00013428"/>
    </source>
</evidence>
<feature type="domain" description="RRM" evidence="12">
    <location>
        <begin position="325"/>
        <end position="403"/>
    </location>
</feature>
<dbReference type="GO" id="GO:0005634">
    <property type="term" value="C:nucleus"/>
    <property type="evidence" value="ECO:0007669"/>
    <property type="project" value="UniProtKB-SubCell"/>
</dbReference>
<feature type="domain" description="RRM" evidence="12">
    <location>
        <begin position="730"/>
        <end position="807"/>
    </location>
</feature>
<sequence length="854" mass="94885">MESSRIFVRGLPPKLTEDDFRRHFSTQWNLTDARLIPHRRIGYVGYKTPEEAVKAAEYFDKSFIRMSRIGVEIAHPVDDGLSRPQNAHNRGLARPKKKSNSSNDIPSPISRNSLKRRRDGQEDIQDDPKLQEFLEVMQPPSRSKIWMSEGTAGAMDHNVSRDLAVQGTESEDNTHYEASPKKSRKAIGYSRGEHQTDSASQHARKTIYEPADELSVSNEHKTVMGDVAHTTEKAENFAEQHTTSISDADWLRSRTSRLLDLQSDAKDSDHSKTPGTSSDPNSRSGVGDAQRRNPGHTAQAVNDLGKESTERDGRDALVEAVAASRRLFVRNLSYGATEDDLRDHFSPFGDLEEVHLAIDPKTGLSKGFAYILYLGPPSAVQAYQALDGKIFQGRLLHILPASPKRGNKLDEYAISQLPLKKQKLLKKKAEAAASLFNWNSLYMNTDAVMSSISDRLGVSKSDLLDPTSADAAVKQAHAETHIIQETKAYFSNNNIDLNAFRKGDRGDTAILVKNFPYGVGVDELRNLFEEYGQIKRLLMPPAGTIAIVEFAQAPQARAAFATLAYRRFKNSVLFLEKAPKGLFIEADTNAKTTESTSVESQAREPKLSASDLLQASNAEEVVDTTTLFVRNLNFTTTTERLTEAFRPLDGLLSAKVKTKPDPKKPGQVLSMGFGFLEFRTKEQAQAAMAAMDGYNLDGHRLLIKASHKLVDAAEERRRADRAKKLAGRRTKIIIKNLPFEATKKDVRSLFSAYGQLRSVRVPKKFDSSARGFAFADFVTAREAENAMEALGDTHLLGRKLVLEFAAGDPLDAEEEIEKMQKKVRKQADKVALQRLTGGGRKKFNIGENDDVENA</sequence>
<name>A0A9P8RQH3_9PEZI</name>
<evidence type="ECO:0000256" key="1">
    <source>
        <dbReference type="ARBA" id="ARBA00004123"/>
    </source>
</evidence>
<comment type="caution">
    <text evidence="13">The sequence shown here is derived from an EMBL/GenBank/DDBJ whole genome shotgun (WGS) entry which is preliminary data.</text>
</comment>
<feature type="compositionally biased region" description="Low complexity" evidence="11">
    <location>
        <begin position="100"/>
        <end position="112"/>
    </location>
</feature>
<feature type="compositionally biased region" description="Basic and acidic residues" evidence="11">
    <location>
        <begin position="304"/>
        <end position="313"/>
    </location>
</feature>
<dbReference type="Pfam" id="PF00076">
    <property type="entry name" value="RRM_1"/>
    <property type="match status" value="5"/>
</dbReference>
<dbReference type="AlphaFoldDB" id="A0A9P8RQH3"/>
<dbReference type="SMART" id="SM00360">
    <property type="entry name" value="RRM"/>
    <property type="match status" value="5"/>
</dbReference>
<keyword evidence="8" id="KW-0687">Ribonucleoprotein</keyword>
<dbReference type="PANTHER" id="PTHR48025:SF1">
    <property type="entry name" value="RRM DOMAIN-CONTAINING PROTEIN"/>
    <property type="match status" value="1"/>
</dbReference>
<feature type="region of interest" description="Disordered" evidence="11">
    <location>
        <begin position="262"/>
        <end position="313"/>
    </location>
</feature>
<evidence type="ECO:0000256" key="7">
    <source>
        <dbReference type="ARBA" id="ARBA00023242"/>
    </source>
</evidence>
<dbReference type="InterPro" id="IPR034482">
    <property type="entry name" value="Mrd1_RRM3"/>
</dbReference>
<feature type="compositionally biased region" description="Basic and acidic residues" evidence="11">
    <location>
        <begin position="263"/>
        <end position="272"/>
    </location>
</feature>
<feature type="domain" description="RRM" evidence="12">
    <location>
        <begin position="4"/>
        <end position="76"/>
    </location>
</feature>
<protein>
    <recommendedName>
        <fullName evidence="3">Multiple RNA-binding domain-containing protein 1</fullName>
    </recommendedName>
</protein>
<feature type="region of interest" description="Disordered" evidence="11">
    <location>
        <begin position="167"/>
        <end position="204"/>
    </location>
</feature>
<evidence type="ECO:0000256" key="10">
    <source>
        <dbReference type="PROSITE-ProRule" id="PRU00176"/>
    </source>
</evidence>
<feature type="region of interest" description="Disordered" evidence="11">
    <location>
        <begin position="77"/>
        <end position="142"/>
    </location>
</feature>
<evidence type="ECO:0000259" key="12">
    <source>
        <dbReference type="PROSITE" id="PS50102"/>
    </source>
</evidence>
<reference evidence="13" key="1">
    <citation type="submission" date="2021-03" db="EMBL/GenBank/DDBJ databases">
        <title>Comparative genomics and phylogenomic investigation of the class Geoglossomycetes provide insights into ecological specialization and systematics.</title>
        <authorList>
            <person name="Melie T."/>
            <person name="Pirro S."/>
            <person name="Miller A.N."/>
            <person name="Quandt A."/>
        </authorList>
    </citation>
    <scope>NUCLEOTIDE SEQUENCE</scope>
    <source>
        <strain evidence="13">CAQ_001_2017</strain>
    </source>
</reference>
<dbReference type="EMBL" id="JAGHQM010000497">
    <property type="protein sequence ID" value="KAH0559889.1"/>
    <property type="molecule type" value="Genomic_DNA"/>
</dbReference>
<dbReference type="InterPro" id="IPR012677">
    <property type="entry name" value="Nucleotide-bd_a/b_plait_sf"/>
</dbReference>
<evidence type="ECO:0000256" key="6">
    <source>
        <dbReference type="ARBA" id="ARBA00022884"/>
    </source>
</evidence>
<dbReference type="GO" id="GO:0003729">
    <property type="term" value="F:mRNA binding"/>
    <property type="evidence" value="ECO:0007669"/>
    <property type="project" value="TreeGrafter"/>
</dbReference>
<keyword evidence="7" id="KW-0539">Nucleus</keyword>
<dbReference type="GO" id="GO:1990904">
    <property type="term" value="C:ribonucleoprotein complex"/>
    <property type="evidence" value="ECO:0007669"/>
    <property type="project" value="UniProtKB-KW"/>
</dbReference>
<proteinExistence type="inferred from homology"/>
<dbReference type="FunFam" id="3.30.70.330:FF:000459">
    <property type="entry name" value="Multiple RNA-binding domain-containing protein 1"/>
    <property type="match status" value="1"/>
</dbReference>
<evidence type="ECO:0000256" key="8">
    <source>
        <dbReference type="ARBA" id="ARBA00023274"/>
    </source>
</evidence>
<keyword evidence="14" id="KW-1185">Reference proteome</keyword>
<dbReference type="Proteomes" id="UP000750711">
    <property type="component" value="Unassembled WGS sequence"/>
</dbReference>
<evidence type="ECO:0000313" key="14">
    <source>
        <dbReference type="Proteomes" id="UP000750711"/>
    </source>
</evidence>
<gene>
    <name evidence="13" type="ORF">GP486_003592</name>
</gene>
<keyword evidence="6 10" id="KW-0694">RNA-binding</keyword>
<feature type="compositionally biased region" description="Polar residues" evidence="11">
    <location>
        <begin position="273"/>
        <end position="284"/>
    </location>
</feature>
<feature type="domain" description="RRM" evidence="12">
    <location>
        <begin position="625"/>
        <end position="708"/>
    </location>
</feature>
<keyword evidence="4" id="KW-0698">rRNA processing</keyword>
<dbReference type="FunFam" id="3.30.70.330:FF:000247">
    <property type="entry name" value="Multiple RNA-binding domain-containing protein 1"/>
    <property type="match status" value="1"/>
</dbReference>
<dbReference type="PANTHER" id="PTHR48025">
    <property type="entry name" value="OS02G0815200 PROTEIN"/>
    <property type="match status" value="1"/>
</dbReference>
<evidence type="ECO:0000256" key="11">
    <source>
        <dbReference type="SAM" id="MobiDB-lite"/>
    </source>
</evidence>